<name>A0AAV8VRP6_9CUCU</name>
<feature type="domain" description="Helix-turn-helix" evidence="1">
    <location>
        <begin position="61"/>
        <end position="117"/>
    </location>
</feature>
<dbReference type="PANTHER" id="PTHR21301:SF11">
    <property type="entry name" value="GIY-YIG DOMAIN-CONTAINING PROTEIN"/>
    <property type="match status" value="1"/>
</dbReference>
<evidence type="ECO:0000259" key="1">
    <source>
        <dbReference type="Pfam" id="PF26215"/>
    </source>
</evidence>
<evidence type="ECO:0000313" key="2">
    <source>
        <dbReference type="EMBL" id="KAJ8916997.1"/>
    </source>
</evidence>
<organism evidence="2 3">
    <name type="scientific">Exocentrus adspersus</name>
    <dbReference type="NCBI Taxonomy" id="1586481"/>
    <lineage>
        <taxon>Eukaryota</taxon>
        <taxon>Metazoa</taxon>
        <taxon>Ecdysozoa</taxon>
        <taxon>Arthropoda</taxon>
        <taxon>Hexapoda</taxon>
        <taxon>Insecta</taxon>
        <taxon>Pterygota</taxon>
        <taxon>Neoptera</taxon>
        <taxon>Endopterygota</taxon>
        <taxon>Coleoptera</taxon>
        <taxon>Polyphaga</taxon>
        <taxon>Cucujiformia</taxon>
        <taxon>Chrysomeloidea</taxon>
        <taxon>Cerambycidae</taxon>
        <taxon>Lamiinae</taxon>
        <taxon>Acanthocinini</taxon>
        <taxon>Exocentrus</taxon>
    </lineage>
</organism>
<dbReference type="PANTHER" id="PTHR21301">
    <property type="entry name" value="REVERSE TRANSCRIPTASE"/>
    <property type="match status" value="1"/>
</dbReference>
<dbReference type="EMBL" id="JANEYG010000036">
    <property type="protein sequence ID" value="KAJ8916997.1"/>
    <property type="molecule type" value="Genomic_DNA"/>
</dbReference>
<gene>
    <name evidence="2" type="ORF">NQ315_012913</name>
</gene>
<comment type="caution">
    <text evidence="2">The sequence shown here is derived from an EMBL/GenBank/DDBJ whole genome shotgun (WGS) entry which is preliminary data.</text>
</comment>
<protein>
    <recommendedName>
        <fullName evidence="1">Helix-turn-helix domain-containing protein</fullName>
    </recommendedName>
</protein>
<dbReference type="Pfam" id="PF26215">
    <property type="entry name" value="HTH_animal"/>
    <property type="match status" value="1"/>
</dbReference>
<reference evidence="2 3" key="1">
    <citation type="journal article" date="2023" name="Insect Mol. Biol.">
        <title>Genome sequencing provides insights into the evolution of gene families encoding plant cell wall-degrading enzymes in longhorned beetles.</title>
        <authorList>
            <person name="Shin N.R."/>
            <person name="Okamura Y."/>
            <person name="Kirsch R."/>
            <person name="Pauchet Y."/>
        </authorList>
    </citation>
    <scope>NUCLEOTIDE SEQUENCE [LARGE SCALE GENOMIC DNA]</scope>
    <source>
        <strain evidence="2">EAD_L_NR</strain>
    </source>
</reference>
<dbReference type="AlphaFoldDB" id="A0AAV8VRP6"/>
<dbReference type="Proteomes" id="UP001159042">
    <property type="component" value="Unassembled WGS sequence"/>
</dbReference>
<proteinExistence type="predicted"/>
<evidence type="ECO:0000313" key="3">
    <source>
        <dbReference type="Proteomes" id="UP001159042"/>
    </source>
</evidence>
<sequence length="171" mass="20102">MDCLTHVNCQANFHASVLFILPTSYGAEEDVKLLFLDMLVSRKADGTVGHTFYRKPTYTDRYLNKDSNHHPRQKRGIIKTLVERARRICDPEDIDKELKHLEEAFVANGYSSQEIKEEETATRRMQNSRVLPACHTFTRYQEHMPIMEPKLSQELFDLQELEDKEIDFQLR</sequence>
<dbReference type="InterPro" id="IPR058912">
    <property type="entry name" value="HTH_animal"/>
</dbReference>
<keyword evidence="3" id="KW-1185">Reference proteome</keyword>
<accession>A0AAV8VRP6</accession>